<proteinExistence type="predicted"/>
<keyword evidence="4" id="KW-1185">Reference proteome</keyword>
<dbReference type="Proteomes" id="UP000887013">
    <property type="component" value="Unassembled WGS sequence"/>
</dbReference>
<feature type="compositionally biased region" description="Acidic residues" evidence="1">
    <location>
        <begin position="433"/>
        <end position="442"/>
    </location>
</feature>
<feature type="compositionally biased region" description="Polar residues" evidence="1">
    <location>
        <begin position="303"/>
        <end position="320"/>
    </location>
</feature>
<feature type="compositionally biased region" description="Basic and acidic residues" evidence="1">
    <location>
        <begin position="366"/>
        <end position="385"/>
    </location>
</feature>
<reference evidence="2" key="1">
    <citation type="submission" date="2020-08" db="EMBL/GenBank/DDBJ databases">
        <title>Multicomponent nature underlies the extraordinary mechanical properties of spider dragline silk.</title>
        <authorList>
            <person name="Kono N."/>
            <person name="Nakamura H."/>
            <person name="Mori M."/>
            <person name="Yoshida Y."/>
            <person name="Ohtoshi R."/>
            <person name="Malay A.D."/>
            <person name="Moran D.A.P."/>
            <person name="Tomita M."/>
            <person name="Numata K."/>
            <person name="Arakawa K."/>
        </authorList>
    </citation>
    <scope>NUCLEOTIDE SEQUENCE</scope>
</reference>
<dbReference type="EMBL" id="BMAW01120339">
    <property type="protein sequence ID" value="GFT88787.1"/>
    <property type="molecule type" value="Genomic_DNA"/>
</dbReference>
<feature type="region of interest" description="Disordered" evidence="1">
    <location>
        <begin position="268"/>
        <end position="450"/>
    </location>
</feature>
<protein>
    <submittedName>
        <fullName evidence="2">Uncharacterized protein</fullName>
    </submittedName>
</protein>
<dbReference type="OrthoDB" id="6468204at2759"/>
<name>A0A8X6PKU2_NEPPI</name>
<evidence type="ECO:0000313" key="3">
    <source>
        <dbReference type="EMBL" id="GFT88787.1"/>
    </source>
</evidence>
<gene>
    <name evidence="2" type="ORF">NPIL_242961</name>
    <name evidence="3" type="ORF">NPIL_669001</name>
</gene>
<sequence length="450" mass="50372">MAGVLPSSFESGLNSMGRRVLFTNFGMNSKSNLFSTFFDYLYKELMENYAFTMLLDARIDNKLATDIGKDIAEVLSQEFRLDRGMLTEEFVNALTHINPGSKAEIYAKALANTSVKILMNNNILKSLNDSRLLKSVAEFISGSLYVAAEEDNELEEMLETTDDDSTDAKANYDNENLINAGSDSESGQENKRFNYEDEINSGVEFSGTANANFDGIFRGALDNESRLGLNVNTRLDESGEENFWQNEEFDLYDDSGTTKNSNSRFNQNFNQESYSGFNTKDDQGGLDSDNDYRSEIGTPGLAENSNYAATFDPRSSTNNDPRLADDKDYATAFDPKSSQNADPSLSDDDDYAEFFDPSSSANADPRSADNRDYTKPFDPRSRKNTDPSLSDDDDYAEFFDPSSSTNTDPRSADNRDYTKPFDPKRGKNTDPNLADDDDYDEFFDPRSSEN</sequence>
<evidence type="ECO:0000256" key="1">
    <source>
        <dbReference type="SAM" id="MobiDB-lite"/>
    </source>
</evidence>
<evidence type="ECO:0000313" key="4">
    <source>
        <dbReference type="Proteomes" id="UP000887013"/>
    </source>
</evidence>
<feature type="non-terminal residue" evidence="2">
    <location>
        <position position="450"/>
    </location>
</feature>
<dbReference type="EMBL" id="BMAW01117124">
    <property type="protein sequence ID" value="GFT73574.1"/>
    <property type="molecule type" value="Genomic_DNA"/>
</dbReference>
<evidence type="ECO:0000313" key="2">
    <source>
        <dbReference type="EMBL" id="GFT73574.1"/>
    </source>
</evidence>
<feature type="compositionally biased region" description="Basic and acidic residues" evidence="1">
    <location>
        <begin position="410"/>
        <end position="428"/>
    </location>
</feature>
<comment type="caution">
    <text evidence="2">The sequence shown here is derived from an EMBL/GenBank/DDBJ whole genome shotgun (WGS) entry which is preliminary data.</text>
</comment>
<dbReference type="Gene3D" id="1.10.274.60">
    <property type="entry name" value="Spidroin, repetitive domain"/>
    <property type="match status" value="1"/>
</dbReference>
<organism evidence="2 4">
    <name type="scientific">Nephila pilipes</name>
    <name type="common">Giant wood spider</name>
    <name type="synonym">Nephila maculata</name>
    <dbReference type="NCBI Taxonomy" id="299642"/>
    <lineage>
        <taxon>Eukaryota</taxon>
        <taxon>Metazoa</taxon>
        <taxon>Ecdysozoa</taxon>
        <taxon>Arthropoda</taxon>
        <taxon>Chelicerata</taxon>
        <taxon>Arachnida</taxon>
        <taxon>Araneae</taxon>
        <taxon>Araneomorphae</taxon>
        <taxon>Entelegynae</taxon>
        <taxon>Araneoidea</taxon>
        <taxon>Nephilidae</taxon>
        <taxon>Nephila</taxon>
    </lineage>
</organism>
<dbReference type="AlphaFoldDB" id="A0A8X6PKU2"/>
<dbReference type="InterPro" id="IPR043070">
    <property type="entry name" value="Spidroin_repeat"/>
</dbReference>
<accession>A0A8X6PKU2</accession>